<dbReference type="Pfam" id="PF07773">
    <property type="entry name" value="TCTN_DUF1619"/>
    <property type="match status" value="2"/>
</dbReference>
<feature type="region of interest" description="Disordered" evidence="6">
    <location>
        <begin position="115"/>
        <end position="134"/>
    </location>
</feature>
<dbReference type="PANTHER" id="PTHR14611:SF4">
    <property type="entry name" value="TECTONIC-3"/>
    <property type="match status" value="1"/>
</dbReference>
<accession>A0A3N0Y2I8</accession>
<sequence length="581" mass="62996">MSKGVFRRVFQLVLFPIVFPQATCQNAAQHHSIDSTNSSVSPSLTALNATFTDGSAEPISPMGTDSNITDQTPLSTDLSPYPFTFTDNAPTITNQSRSTTEATNELRAEINSSYPLKLNSNDSSATATPKGTFTDGSAVLPTDATIVPITSPSDCLCDVTPDFCDIGCCCDVMDCGLLNLSYVFNSCGQDLRSGVCLESWLMFRTQTDPALVTLTGNLFCVQREEEKQSAAQTSARFHPKSLYPLLLRQPTAFNSQKNKFYKVDDIILTYYNSTSKVSTLRQPSPGPVSSACINNNPARFMRSSSLSCSRAVTARSCVDDRSLNALTYYTGFRLLRIPISTASDWPEPLEQNGSCLNVVSKVEYVIEYTGKGEIAKATLNIELLNTTIDTQLLQKHIVIFQLTVLGLSDDGGCSADLGNRPPVLFKQNTVTGCTFRSSSSDCGVLRAELLSILAGVAVPDLISMTAGSQTDQSRVISQDCSTPASEACETGCLLPVSLSLQVLWAQRGLRALPQNHILGAKFIFGCQRLKCPLRSSVPLTSEVMFSDATVYPEAPGGREHQPELKFPFAFFSRGVGEFDQE</sequence>
<evidence type="ECO:0000256" key="1">
    <source>
        <dbReference type="ARBA" id="ARBA00007633"/>
    </source>
</evidence>
<keyword evidence="5" id="KW-0325">Glycoprotein</keyword>
<name>A0A3N0Y2I8_ANAGA</name>
<comment type="caution">
    <text evidence="10">The sequence shown here is derived from an EMBL/GenBank/DDBJ whole genome shotgun (WGS) entry which is preliminary data.</text>
</comment>
<evidence type="ECO:0000313" key="11">
    <source>
        <dbReference type="Proteomes" id="UP000281406"/>
    </source>
</evidence>
<feature type="signal peptide" evidence="7">
    <location>
        <begin position="1"/>
        <end position="24"/>
    </location>
</feature>
<keyword evidence="11" id="KW-1185">Reference proteome</keyword>
<dbReference type="GO" id="GO:0060271">
    <property type="term" value="P:cilium assembly"/>
    <property type="evidence" value="ECO:0007669"/>
    <property type="project" value="TreeGrafter"/>
</dbReference>
<keyword evidence="4" id="KW-0970">Cilium biogenesis/degradation</keyword>
<dbReference type="GO" id="GO:0007224">
    <property type="term" value="P:smoothened signaling pathway"/>
    <property type="evidence" value="ECO:0007669"/>
    <property type="project" value="TreeGrafter"/>
</dbReference>
<reference evidence="10 11" key="1">
    <citation type="submission" date="2018-10" db="EMBL/GenBank/DDBJ databases">
        <title>Genome assembly for a Yunnan-Guizhou Plateau 3E fish, Anabarilius grahami (Regan), and its evolutionary and genetic applications.</title>
        <authorList>
            <person name="Jiang W."/>
        </authorList>
    </citation>
    <scope>NUCLEOTIDE SEQUENCE [LARGE SCALE GENOMIC DNA]</scope>
    <source>
        <strain evidence="10">AG-KIZ</strain>
        <tissue evidence="10">Muscle</tissue>
    </source>
</reference>
<dbReference type="InterPro" id="IPR040354">
    <property type="entry name" value="TCTN1-3"/>
</dbReference>
<comment type="subunit">
    <text evidence="2">Part of the tectonic-like complex (also named B9 complex).</text>
</comment>
<evidence type="ECO:0000256" key="2">
    <source>
        <dbReference type="ARBA" id="ARBA00011495"/>
    </source>
</evidence>
<feature type="domain" description="Tectonic-1-3" evidence="8">
    <location>
        <begin position="401"/>
        <end position="546"/>
    </location>
</feature>
<dbReference type="InterPro" id="IPR057724">
    <property type="entry name" value="TCTN1-3_N"/>
</dbReference>
<organism evidence="10 11">
    <name type="scientific">Anabarilius grahami</name>
    <name type="common">Kanglang fish</name>
    <name type="synonym">Barilius grahami</name>
    <dbReference type="NCBI Taxonomy" id="495550"/>
    <lineage>
        <taxon>Eukaryota</taxon>
        <taxon>Metazoa</taxon>
        <taxon>Chordata</taxon>
        <taxon>Craniata</taxon>
        <taxon>Vertebrata</taxon>
        <taxon>Euteleostomi</taxon>
        <taxon>Actinopterygii</taxon>
        <taxon>Neopterygii</taxon>
        <taxon>Teleostei</taxon>
        <taxon>Ostariophysi</taxon>
        <taxon>Cypriniformes</taxon>
        <taxon>Xenocyprididae</taxon>
        <taxon>Xenocypridinae</taxon>
        <taxon>Xenocypridinae incertae sedis</taxon>
        <taxon>Anabarilius</taxon>
    </lineage>
</organism>
<evidence type="ECO:0000256" key="6">
    <source>
        <dbReference type="SAM" id="MobiDB-lite"/>
    </source>
</evidence>
<dbReference type="Pfam" id="PF25752">
    <property type="entry name" value="DUF1619_N"/>
    <property type="match status" value="1"/>
</dbReference>
<dbReference type="PANTHER" id="PTHR14611">
    <property type="entry name" value="TECTONIC FAMILY MEMBER"/>
    <property type="match status" value="1"/>
</dbReference>
<protein>
    <submittedName>
        <fullName evidence="10">Tectonic-3</fullName>
    </submittedName>
</protein>
<evidence type="ECO:0000259" key="9">
    <source>
        <dbReference type="Pfam" id="PF25752"/>
    </source>
</evidence>
<feature type="domain" description="Tectonic-1-3" evidence="8">
    <location>
        <begin position="260"/>
        <end position="400"/>
    </location>
</feature>
<evidence type="ECO:0000259" key="8">
    <source>
        <dbReference type="Pfam" id="PF07773"/>
    </source>
</evidence>
<evidence type="ECO:0000256" key="7">
    <source>
        <dbReference type="SAM" id="SignalP"/>
    </source>
</evidence>
<evidence type="ECO:0000256" key="5">
    <source>
        <dbReference type="ARBA" id="ARBA00023180"/>
    </source>
</evidence>
<gene>
    <name evidence="10" type="ORF">DPX16_23350</name>
</gene>
<proteinExistence type="inferred from homology"/>
<evidence type="ECO:0000256" key="3">
    <source>
        <dbReference type="ARBA" id="ARBA00022729"/>
    </source>
</evidence>
<feature type="chain" id="PRO_5018069427" evidence="7">
    <location>
        <begin position="25"/>
        <end position="581"/>
    </location>
</feature>
<dbReference type="InterPro" id="IPR011677">
    <property type="entry name" value="TCTN1-3_dom"/>
</dbReference>
<feature type="domain" description="Tectonic-1-3 N-terminal" evidence="9">
    <location>
        <begin position="153"/>
        <end position="230"/>
    </location>
</feature>
<keyword evidence="3 7" id="KW-0732">Signal</keyword>
<comment type="similarity">
    <text evidence="1">Belongs to the tectonic family.</text>
</comment>
<dbReference type="AlphaFoldDB" id="A0A3N0Y2I8"/>
<dbReference type="OrthoDB" id="184109at2759"/>
<evidence type="ECO:0000313" key="10">
    <source>
        <dbReference type="EMBL" id="ROL03915.1"/>
    </source>
</evidence>
<evidence type="ECO:0000256" key="4">
    <source>
        <dbReference type="ARBA" id="ARBA00022794"/>
    </source>
</evidence>
<dbReference type="Proteomes" id="UP000281406">
    <property type="component" value="Unassembled WGS sequence"/>
</dbReference>
<dbReference type="EMBL" id="RJVU01054598">
    <property type="protein sequence ID" value="ROL03915.1"/>
    <property type="molecule type" value="Genomic_DNA"/>
</dbReference>